<dbReference type="Gene3D" id="3.40.33.10">
    <property type="entry name" value="CAP"/>
    <property type="match status" value="1"/>
</dbReference>
<feature type="chain" id="PRO_5028228953" description="Venom allergen-1" evidence="6">
    <location>
        <begin position="21"/>
        <end position="277"/>
    </location>
</feature>
<proteinExistence type="inferred from homology"/>
<evidence type="ECO:0000256" key="4">
    <source>
        <dbReference type="ARBA" id="ARBA00022729"/>
    </source>
</evidence>
<dbReference type="SMART" id="SM00198">
    <property type="entry name" value="SCP"/>
    <property type="match status" value="1"/>
</dbReference>
<evidence type="ECO:0000256" key="5">
    <source>
        <dbReference type="ARBA" id="ARBA00068306"/>
    </source>
</evidence>
<dbReference type="RefSeq" id="XP_033161411.1">
    <property type="nucleotide sequence ID" value="XM_033305520.1"/>
</dbReference>
<evidence type="ECO:0000256" key="3">
    <source>
        <dbReference type="ARBA" id="ARBA00022525"/>
    </source>
</evidence>
<sequence length="277" mass="30474">MSTELVVALMLFGFLQVAFSQDNATAPPTDYCQSGLCPSLKKHVACKNKGELGKQCSPDAHLVNLTGLQDLILGEHNALRNVLAAGKISSLPKPDRMATLQWHSELADLATLNVKQCVLQHDSCHNTPDFRNSGQNLALVNITLLPEDGNHTDECLVKESIGGWWNQSINITKEQLQRFPKGKLGDSIRNFAVMARDNNTFVGCAALRFEKPAGHPLFLLACNYASNYVPDWPIYKEKAIGCQSGSDLKYPSLCKAGEEFQDLPGQQGTKGKRFWAM</sequence>
<protein>
    <recommendedName>
        <fullName evidence="5">Venom allergen-1</fullName>
    </recommendedName>
</protein>
<keyword evidence="3" id="KW-0964">Secreted</keyword>
<dbReference type="AlphaFoldDB" id="A0A6P8KDS4"/>
<evidence type="ECO:0000313" key="9">
    <source>
        <dbReference type="RefSeq" id="XP_033161411.1"/>
    </source>
</evidence>
<dbReference type="Pfam" id="PF00188">
    <property type="entry name" value="CAP"/>
    <property type="match status" value="1"/>
</dbReference>
<dbReference type="Proteomes" id="UP000515162">
    <property type="component" value="Chromosome 3L"/>
</dbReference>
<dbReference type="CDD" id="cd05380">
    <property type="entry name" value="CAP_euk"/>
    <property type="match status" value="1"/>
</dbReference>
<dbReference type="InterPro" id="IPR035940">
    <property type="entry name" value="CAP_sf"/>
</dbReference>
<name>A0A6P8KDS4_DROMA</name>
<accession>A0A6P8KDS4</accession>
<feature type="domain" description="SCP" evidence="7">
    <location>
        <begin position="66"/>
        <end position="230"/>
    </location>
</feature>
<evidence type="ECO:0000313" key="8">
    <source>
        <dbReference type="Proteomes" id="UP000515162"/>
    </source>
</evidence>
<evidence type="ECO:0000259" key="7">
    <source>
        <dbReference type="SMART" id="SM00198"/>
    </source>
</evidence>
<organism evidence="8 9">
    <name type="scientific">Drosophila mauritiana</name>
    <name type="common">Fruit fly</name>
    <dbReference type="NCBI Taxonomy" id="7226"/>
    <lineage>
        <taxon>Eukaryota</taxon>
        <taxon>Metazoa</taxon>
        <taxon>Ecdysozoa</taxon>
        <taxon>Arthropoda</taxon>
        <taxon>Hexapoda</taxon>
        <taxon>Insecta</taxon>
        <taxon>Pterygota</taxon>
        <taxon>Neoptera</taxon>
        <taxon>Endopterygota</taxon>
        <taxon>Diptera</taxon>
        <taxon>Brachycera</taxon>
        <taxon>Muscomorpha</taxon>
        <taxon>Ephydroidea</taxon>
        <taxon>Drosophilidae</taxon>
        <taxon>Drosophila</taxon>
        <taxon>Sophophora</taxon>
    </lineage>
</organism>
<dbReference type="PIRSF" id="PIRSF038921">
    <property type="entry name" value="P14a"/>
    <property type="match status" value="1"/>
</dbReference>
<keyword evidence="8" id="KW-1185">Reference proteome</keyword>
<evidence type="ECO:0000256" key="6">
    <source>
        <dbReference type="SAM" id="SignalP"/>
    </source>
</evidence>
<dbReference type="SUPFAM" id="SSF55797">
    <property type="entry name" value="PR-1-like"/>
    <property type="match status" value="1"/>
</dbReference>
<gene>
    <name evidence="9" type="primary">LOC117141845</name>
</gene>
<comment type="subcellular location">
    <subcellularLocation>
        <location evidence="1">Secreted</location>
    </subcellularLocation>
</comment>
<dbReference type="FunFam" id="3.40.33.10:FF:000007">
    <property type="entry name" value="Venom allergen"/>
    <property type="match status" value="1"/>
</dbReference>
<dbReference type="GeneID" id="117141845"/>
<dbReference type="GO" id="GO:0005576">
    <property type="term" value="C:extracellular region"/>
    <property type="evidence" value="ECO:0007669"/>
    <property type="project" value="UniProtKB-SubCell"/>
</dbReference>
<dbReference type="InterPro" id="IPR014044">
    <property type="entry name" value="CAP_dom"/>
</dbReference>
<dbReference type="InterPro" id="IPR034763">
    <property type="entry name" value="P14a_insect"/>
</dbReference>
<comment type="similarity">
    <text evidence="2">Belongs to the CRISP family.</text>
</comment>
<reference evidence="9" key="1">
    <citation type="submission" date="2025-08" db="UniProtKB">
        <authorList>
            <consortium name="RefSeq"/>
        </authorList>
    </citation>
    <scope>IDENTIFICATION</scope>
    <source>
        <strain evidence="9">Mau12</strain>
        <tissue evidence="9">Whole Body</tissue>
    </source>
</reference>
<evidence type="ECO:0000256" key="2">
    <source>
        <dbReference type="ARBA" id="ARBA00009923"/>
    </source>
</evidence>
<feature type="signal peptide" evidence="6">
    <location>
        <begin position="1"/>
        <end position="20"/>
    </location>
</feature>
<keyword evidence="4 6" id="KW-0732">Signal</keyword>
<evidence type="ECO:0000256" key="1">
    <source>
        <dbReference type="ARBA" id="ARBA00004613"/>
    </source>
</evidence>